<dbReference type="InterPro" id="IPR036390">
    <property type="entry name" value="WH_DNA-bd_sf"/>
</dbReference>
<organism evidence="2 3">
    <name type="scientific">Actinokineospora terrae</name>
    <dbReference type="NCBI Taxonomy" id="155974"/>
    <lineage>
        <taxon>Bacteria</taxon>
        <taxon>Bacillati</taxon>
        <taxon>Actinomycetota</taxon>
        <taxon>Actinomycetes</taxon>
        <taxon>Pseudonocardiales</taxon>
        <taxon>Pseudonocardiaceae</taxon>
        <taxon>Actinokineospora</taxon>
    </lineage>
</organism>
<evidence type="ECO:0000259" key="1">
    <source>
        <dbReference type="PROSITE" id="PS51118"/>
    </source>
</evidence>
<evidence type="ECO:0000313" key="2">
    <source>
        <dbReference type="EMBL" id="SER91794.1"/>
    </source>
</evidence>
<proteinExistence type="predicted"/>
<accession>A0A1H9T4A1</accession>
<dbReference type="Gene3D" id="1.10.10.10">
    <property type="entry name" value="Winged helix-like DNA-binding domain superfamily/Winged helix DNA-binding domain"/>
    <property type="match status" value="1"/>
</dbReference>
<protein>
    <submittedName>
        <fullName evidence="2">Transcriptional regulator, HxlR family</fullName>
    </submittedName>
</protein>
<dbReference type="EMBL" id="FOGI01000006">
    <property type="protein sequence ID" value="SER91794.1"/>
    <property type="molecule type" value="Genomic_DNA"/>
</dbReference>
<dbReference type="SUPFAM" id="SSF46785">
    <property type="entry name" value="Winged helix' DNA-binding domain"/>
    <property type="match status" value="1"/>
</dbReference>
<dbReference type="AlphaFoldDB" id="A0A1H9T4A1"/>
<dbReference type="InterPro" id="IPR002577">
    <property type="entry name" value="HTH_HxlR"/>
</dbReference>
<dbReference type="Pfam" id="PF01638">
    <property type="entry name" value="HxlR"/>
    <property type="match status" value="1"/>
</dbReference>
<name>A0A1H9T4A1_9PSEU</name>
<gene>
    <name evidence="2" type="ORF">SAMN04487818_10657</name>
</gene>
<sequence>MTERDERLLRGLYDLKNLFGDKWTAAILVALRDGPLRRVEILSTVNTYSIDENWSDKRAVLQDSILARALKKMREQGVIVRESCTKTFPPEVTYSLSPDVTSVLALAEPLIRWAEENSALLARAQALGRQNANAVGFGEVTEIGGHATFPTQSRRPFRTEGSVG</sequence>
<dbReference type="PROSITE" id="PS51118">
    <property type="entry name" value="HTH_HXLR"/>
    <property type="match status" value="1"/>
</dbReference>
<dbReference type="STRING" id="155974.SAMN04487818_10657"/>
<dbReference type="RefSeq" id="WP_092778490.1">
    <property type="nucleotide sequence ID" value="NZ_FOGI01000006.1"/>
</dbReference>
<reference evidence="3" key="1">
    <citation type="submission" date="2016-10" db="EMBL/GenBank/DDBJ databases">
        <authorList>
            <person name="Varghese N."/>
            <person name="Submissions S."/>
        </authorList>
    </citation>
    <scope>NUCLEOTIDE SEQUENCE [LARGE SCALE GENOMIC DNA]</scope>
    <source>
        <strain evidence="3">DSM 44260</strain>
    </source>
</reference>
<evidence type="ECO:0000313" key="3">
    <source>
        <dbReference type="Proteomes" id="UP000199051"/>
    </source>
</evidence>
<dbReference type="InterPro" id="IPR036388">
    <property type="entry name" value="WH-like_DNA-bd_sf"/>
</dbReference>
<feature type="domain" description="HTH hxlR-type" evidence="1">
    <location>
        <begin position="10"/>
        <end position="122"/>
    </location>
</feature>
<keyword evidence="3" id="KW-1185">Reference proteome</keyword>
<dbReference type="Proteomes" id="UP000199051">
    <property type="component" value="Unassembled WGS sequence"/>
</dbReference>